<dbReference type="SMART" id="SM00028">
    <property type="entry name" value="TPR"/>
    <property type="match status" value="5"/>
</dbReference>
<dbReference type="InterPro" id="IPR019734">
    <property type="entry name" value="TPR_rpt"/>
</dbReference>
<sequence>MGLDADFMFYLCNFDTQISETDSNIIKKLWSGQWKIEEIYLCKEFLTGDLENDTLDKKLKNHSNDSNTLEKVLQTGINLFLTFCEKNWNPHPNELVLEQFLGIEWPKSLDVLTKLQRDSEPLYTNILYPELLYFASQLFSALYAVDQNLIHLWWCFRCKVTHQRALEDTSATLYNELELLIAKLFNESQALENIRLKILLYLEIAQAYLIYGRIQKVDQYLLKARELAGLKLELTGILGKRTKFQQNALPQLALSSRLDDNLERPSAEDSHGNSDLPAEVELQDDVRLNKIAFNEKIDQAELPSLEQTLCLLTVQYIQKSQPKDDLMLEELQPYIEAILSQSKGPWATRVASLLIRCKLEANHKRTVERAMLQCETIVNDKTGVASTSRLSYLWATGLPPAWTWRQQLADLYLSLGLVKAALEEYLKLQLWEDVIVCYTMLQLRHKAAEVIQQQIDIKPTVKLYCLLGDATDDISCYEKAWEFSNHKSSRAQRHWGNFFFDHKKYEECIPHYEKSVEINSIQESVWLRLGFAALTTEKWELSAKAYRRYTYLQPNTFEAWNNLAKVYVKQGDKDRAYRALMEALRFNYDNWKLWENVILVSIDTGHFEDVIRSCHRILDLQHKYEDVELLSLLVKAIVQDNKDADGNSAARLRKRALELFGRITSIHQNKPELWQLYSDLSPTYLLKGQRLLKAYKGFTQSGNWPNNPETCKKVIQLAELLLDYSLKARQEAEDKDHLQANQQLSSARLTGQAVIRAAEKQDWPETQDILNELKDLYKNVTEYMKSIIRGACHGRRGEVLARYAILLRIRDVAAEGGRRACGRRSVGPDLPQARGAQTAARRRRSVTPLIEDHRVDGHGGSTTRHGHSQRGWTMCC</sequence>
<dbReference type="EMBL" id="OV170223">
    <property type="protein sequence ID" value="CAH0721974.1"/>
    <property type="molecule type" value="Genomic_DNA"/>
</dbReference>
<evidence type="ECO:0000313" key="5">
    <source>
        <dbReference type="EMBL" id="CAH0721974.1"/>
    </source>
</evidence>
<proteinExistence type="inferred from homology"/>
<keyword evidence="6" id="KW-1185">Reference proteome</keyword>
<dbReference type="Gene3D" id="1.25.40.10">
    <property type="entry name" value="Tetratricopeptide repeat domain"/>
    <property type="match status" value="1"/>
</dbReference>
<protein>
    <recommendedName>
        <fullName evidence="7">Tetratricopeptide repeat protein 27</fullName>
    </recommendedName>
</protein>
<name>A0A8J9Y7L4_9NEOP</name>
<evidence type="ECO:0000256" key="1">
    <source>
        <dbReference type="ARBA" id="ARBA00022737"/>
    </source>
</evidence>
<organism evidence="5 6">
    <name type="scientific">Brenthis ino</name>
    <name type="common">lesser marbled fritillary</name>
    <dbReference type="NCBI Taxonomy" id="405034"/>
    <lineage>
        <taxon>Eukaryota</taxon>
        <taxon>Metazoa</taxon>
        <taxon>Ecdysozoa</taxon>
        <taxon>Arthropoda</taxon>
        <taxon>Hexapoda</taxon>
        <taxon>Insecta</taxon>
        <taxon>Pterygota</taxon>
        <taxon>Neoptera</taxon>
        <taxon>Endopterygota</taxon>
        <taxon>Lepidoptera</taxon>
        <taxon>Glossata</taxon>
        <taxon>Ditrysia</taxon>
        <taxon>Papilionoidea</taxon>
        <taxon>Nymphalidae</taxon>
        <taxon>Heliconiinae</taxon>
        <taxon>Argynnini</taxon>
        <taxon>Brenthis</taxon>
    </lineage>
</organism>
<keyword evidence="1" id="KW-0677">Repeat</keyword>
<evidence type="ECO:0000256" key="3">
    <source>
        <dbReference type="ARBA" id="ARBA00024020"/>
    </source>
</evidence>
<dbReference type="InterPro" id="IPR044244">
    <property type="entry name" value="TTC27/Emw1"/>
</dbReference>
<reference evidence="5" key="1">
    <citation type="submission" date="2021-12" db="EMBL/GenBank/DDBJ databases">
        <authorList>
            <person name="Martin H S."/>
        </authorList>
    </citation>
    <scope>NUCLEOTIDE SEQUENCE</scope>
</reference>
<comment type="similarity">
    <text evidence="3">Belongs to the TTC27 family.</text>
</comment>
<dbReference type="InterPro" id="IPR011990">
    <property type="entry name" value="TPR-like_helical_dom_sf"/>
</dbReference>
<dbReference type="OrthoDB" id="1936594at2759"/>
<gene>
    <name evidence="5" type="ORF">BINO364_LOCUS8001</name>
</gene>
<evidence type="ECO:0000313" key="6">
    <source>
        <dbReference type="Proteomes" id="UP000838878"/>
    </source>
</evidence>
<feature type="region of interest" description="Disordered" evidence="4">
    <location>
        <begin position="823"/>
        <end position="876"/>
    </location>
</feature>
<keyword evidence="2" id="KW-0802">TPR repeat</keyword>
<feature type="non-terminal residue" evidence="5">
    <location>
        <position position="876"/>
    </location>
</feature>
<dbReference type="PANTHER" id="PTHR16193">
    <property type="entry name" value="TETRATRICOPEPTIDE REPEAT PROTEIN 27"/>
    <property type="match status" value="1"/>
</dbReference>
<dbReference type="AlphaFoldDB" id="A0A8J9Y7L4"/>
<dbReference type="Pfam" id="PF13181">
    <property type="entry name" value="TPR_8"/>
    <property type="match status" value="1"/>
</dbReference>
<evidence type="ECO:0000256" key="2">
    <source>
        <dbReference type="ARBA" id="ARBA00022803"/>
    </source>
</evidence>
<dbReference type="SUPFAM" id="SSF48452">
    <property type="entry name" value="TPR-like"/>
    <property type="match status" value="1"/>
</dbReference>
<dbReference type="PANTHER" id="PTHR16193:SF0">
    <property type="entry name" value="TETRATRICOPEPTIDE REPEAT PROTEIN 27"/>
    <property type="match status" value="1"/>
</dbReference>
<dbReference type="Proteomes" id="UP000838878">
    <property type="component" value="Chromosome 3"/>
</dbReference>
<accession>A0A8J9Y7L4</accession>
<evidence type="ECO:0008006" key="7">
    <source>
        <dbReference type="Google" id="ProtNLM"/>
    </source>
</evidence>
<evidence type="ECO:0000256" key="4">
    <source>
        <dbReference type="SAM" id="MobiDB-lite"/>
    </source>
</evidence>